<evidence type="ECO:0000313" key="9">
    <source>
        <dbReference type="EMBL" id="RMZ52210.1"/>
    </source>
</evidence>
<dbReference type="Gene3D" id="3.40.50.10330">
    <property type="entry name" value="Probable inorganic polyphosphate/atp-NAD kinase, domain 1"/>
    <property type="match status" value="1"/>
</dbReference>
<dbReference type="eggNOG" id="KOG2178">
    <property type="taxonomic scope" value="Eukaryota"/>
</dbReference>
<evidence type="ECO:0000256" key="6">
    <source>
        <dbReference type="ARBA" id="ARBA00022857"/>
    </source>
</evidence>
<evidence type="ECO:0000313" key="10">
    <source>
        <dbReference type="Proteomes" id="UP000028924"/>
    </source>
</evidence>
<evidence type="ECO:0000256" key="2">
    <source>
        <dbReference type="ARBA" id="ARBA00022679"/>
    </source>
</evidence>
<dbReference type="SUPFAM" id="SSF111331">
    <property type="entry name" value="NAD kinase/diacylglycerol kinase-like"/>
    <property type="match status" value="1"/>
</dbReference>
<dbReference type="Proteomes" id="UP000279271">
    <property type="component" value="Unassembled WGS sequence"/>
</dbReference>
<dbReference type="InterPro" id="IPR017437">
    <property type="entry name" value="ATP-NAD_kinase_PpnK-typ_C"/>
</dbReference>
<dbReference type="FunFam" id="2.60.200.30:FF:000009">
    <property type="entry name" value="Poly(P)/ATP NAD kinase"/>
    <property type="match status" value="1"/>
</dbReference>
<proteinExistence type="inferred from homology"/>
<reference evidence="9" key="3">
    <citation type="submission" date="2018-10" db="EMBL/GenBank/DDBJ databases">
        <authorList>
            <person name="Hovde B."/>
            <person name="Zhang X."/>
        </authorList>
    </citation>
    <scope>NUCLEOTIDE SEQUENCE [LARGE SCALE GENOMIC DNA]</scope>
    <source>
        <strain evidence="9">UTEX 25</strain>
    </source>
</reference>
<name>A0A087SJL2_AUXPR</name>
<dbReference type="HAMAP" id="MF_00361">
    <property type="entry name" value="NAD_kinase"/>
    <property type="match status" value="1"/>
</dbReference>
<dbReference type="GO" id="GO:0003951">
    <property type="term" value="F:NAD+ kinase activity"/>
    <property type="evidence" value="ECO:0007669"/>
    <property type="project" value="InterPro"/>
</dbReference>
<dbReference type="Pfam" id="PF01513">
    <property type="entry name" value="NAD_kinase"/>
    <property type="match status" value="1"/>
</dbReference>
<accession>A0A087SJL2</accession>
<dbReference type="GeneID" id="23615559"/>
<dbReference type="Pfam" id="PF20143">
    <property type="entry name" value="NAD_kinase_C"/>
    <property type="match status" value="1"/>
</dbReference>
<dbReference type="Gene3D" id="2.60.200.30">
    <property type="entry name" value="Probable inorganic polyphosphate/atp-NAD kinase, domain 2"/>
    <property type="match status" value="1"/>
</dbReference>
<sequence length="332" mass="36202">MVLKKIGEELEEEFAAVVDFLGREQGLLVVVEDSCHECLVRQGLGKWILPFHPSEAFGLHRAVDFIVSLGGDGLILHAAHLFGTTIPPIISFKLGSLGFLTCHDHRDYRRHLHDVIHGCTELTECGPIKNSSGVALQGIPITLRMRLTCSVDRADVGEGPPPSEDCVEVLNEVVLSRGANPYLCNIEVYERDNYITQVQADGILVATPTGSTAYSVAAGGSMVHPNTPAILFTPICPHSLSFRPVILPDYAVLRLRVSPDARCAAQVSFDGKRGTELAPGDSLRVCMSPNPVPTINHADQTTDWFGSIERCFHWNDRLSQKGLAQAQPPTRP</sequence>
<dbReference type="KEGG" id="apro:F751_4168"/>
<dbReference type="InterPro" id="IPR017438">
    <property type="entry name" value="ATP-NAD_kinase_N"/>
</dbReference>
<keyword evidence="4 8" id="KW-0418">Kinase</keyword>
<dbReference type="GO" id="GO:0006741">
    <property type="term" value="P:NADP+ biosynthetic process"/>
    <property type="evidence" value="ECO:0007669"/>
    <property type="project" value="InterPro"/>
</dbReference>
<dbReference type="InterPro" id="IPR016064">
    <property type="entry name" value="NAD/diacylglycerol_kinase_sf"/>
</dbReference>
<evidence type="ECO:0000313" key="8">
    <source>
        <dbReference type="EMBL" id="KFM25916.1"/>
    </source>
</evidence>
<dbReference type="EMBL" id="QOKY01000213">
    <property type="protein sequence ID" value="RMZ52210.1"/>
    <property type="molecule type" value="Genomic_DNA"/>
</dbReference>
<dbReference type="RefSeq" id="XP_011398812.1">
    <property type="nucleotide sequence ID" value="XM_011400510.1"/>
</dbReference>
<evidence type="ECO:0000256" key="3">
    <source>
        <dbReference type="ARBA" id="ARBA00022741"/>
    </source>
</evidence>
<reference evidence="8 10" key="1">
    <citation type="journal article" date="2014" name="BMC Genomics">
        <title>Oil accumulation mechanisms of the oleaginous microalga Chlorella protothecoides revealed through its genome, transcriptomes, and proteomes.</title>
        <authorList>
            <person name="Gao C."/>
            <person name="Wang Y."/>
            <person name="Shen Y."/>
            <person name="Yan D."/>
            <person name="He X."/>
            <person name="Dai J."/>
            <person name="Wu Q."/>
        </authorList>
    </citation>
    <scope>NUCLEOTIDE SEQUENCE [LARGE SCALE GENOMIC DNA]</scope>
    <source>
        <strain evidence="8 10">0710</strain>
    </source>
</reference>
<dbReference type="InterPro" id="IPR002504">
    <property type="entry name" value="NADK"/>
</dbReference>
<reference evidence="11" key="2">
    <citation type="journal article" date="2018" name="Algal Res.">
        <title>Characterization of plant carbon substrate utilization by Auxenochlorella protothecoides.</title>
        <authorList>
            <person name="Vogler B.W."/>
            <person name="Starkenburg S.R."/>
            <person name="Sudasinghe N."/>
            <person name="Schambach J.Y."/>
            <person name="Rollin J.A."/>
            <person name="Pattathil S."/>
            <person name="Barry A.N."/>
        </authorList>
    </citation>
    <scope>NUCLEOTIDE SEQUENCE [LARGE SCALE GENOMIC DNA]</scope>
    <source>
        <strain evidence="11">UTEX 25</strain>
    </source>
</reference>
<evidence type="ECO:0000256" key="4">
    <source>
        <dbReference type="ARBA" id="ARBA00022777"/>
    </source>
</evidence>
<keyword evidence="5" id="KW-0067">ATP-binding</keyword>
<comment type="similarity">
    <text evidence="1">Belongs to the NAD kinase family.</text>
</comment>
<evidence type="ECO:0000256" key="5">
    <source>
        <dbReference type="ARBA" id="ARBA00022840"/>
    </source>
</evidence>
<dbReference type="Proteomes" id="UP000028924">
    <property type="component" value="Unassembled WGS sequence"/>
</dbReference>
<dbReference type="AlphaFoldDB" id="A0A087SJL2"/>
<keyword evidence="6" id="KW-0521">NADP</keyword>
<dbReference type="PANTHER" id="PTHR20275:SF6">
    <property type="entry name" value="NAD KINASE 2, CHLOROPLASTIC"/>
    <property type="match status" value="1"/>
</dbReference>
<dbReference type="EMBL" id="KL662124">
    <property type="protein sequence ID" value="KFM25916.1"/>
    <property type="molecule type" value="Genomic_DNA"/>
</dbReference>
<evidence type="ECO:0000313" key="11">
    <source>
        <dbReference type="Proteomes" id="UP000279271"/>
    </source>
</evidence>
<dbReference type="PANTHER" id="PTHR20275">
    <property type="entry name" value="NAD KINASE"/>
    <property type="match status" value="1"/>
</dbReference>
<dbReference type="STRING" id="3075.A0A087SJL2"/>
<keyword evidence="7" id="KW-0520">NAD</keyword>
<reference evidence="9" key="4">
    <citation type="submission" date="2018-11" db="EMBL/GenBank/DDBJ databases">
        <title>Characterization of plant carbon substrate utilization by Auxenochlorella protothecoides.</title>
        <authorList>
            <person name="Vogler B.W."/>
            <person name="Starkenburg S.R."/>
            <person name="Sudasinghe N."/>
            <person name="Schambach J.Y."/>
            <person name="Rollin J.A."/>
            <person name="Pattathil S."/>
            <person name="Barry A.N."/>
        </authorList>
    </citation>
    <scope>NUCLEOTIDE SEQUENCE [LARGE SCALE GENOMIC DNA]</scope>
    <source>
        <strain evidence="9">UTEX 25</strain>
    </source>
</reference>
<gene>
    <name evidence="9" type="ORF">APUTEX25_001600</name>
    <name evidence="8" type="ORF">F751_4168</name>
</gene>
<keyword evidence="2" id="KW-0808">Transferase</keyword>
<protein>
    <submittedName>
        <fullName evidence="8">NAD kinase 2, chloroplastic</fullName>
    </submittedName>
</protein>
<dbReference type="OrthoDB" id="24581at2759"/>
<organism evidence="8 10">
    <name type="scientific">Auxenochlorella protothecoides</name>
    <name type="common">Green microalga</name>
    <name type="synonym">Chlorella protothecoides</name>
    <dbReference type="NCBI Taxonomy" id="3075"/>
    <lineage>
        <taxon>Eukaryota</taxon>
        <taxon>Viridiplantae</taxon>
        <taxon>Chlorophyta</taxon>
        <taxon>core chlorophytes</taxon>
        <taxon>Trebouxiophyceae</taxon>
        <taxon>Chlorellales</taxon>
        <taxon>Chlorellaceae</taxon>
        <taxon>Auxenochlorella</taxon>
    </lineage>
</organism>
<keyword evidence="10" id="KW-1185">Reference proteome</keyword>
<evidence type="ECO:0000256" key="7">
    <source>
        <dbReference type="ARBA" id="ARBA00023027"/>
    </source>
</evidence>
<dbReference type="GO" id="GO:0005524">
    <property type="term" value="F:ATP binding"/>
    <property type="evidence" value="ECO:0007669"/>
    <property type="project" value="UniProtKB-KW"/>
</dbReference>
<dbReference type="GO" id="GO:0019674">
    <property type="term" value="P:NAD+ metabolic process"/>
    <property type="evidence" value="ECO:0007669"/>
    <property type="project" value="InterPro"/>
</dbReference>
<keyword evidence="3" id="KW-0547">Nucleotide-binding</keyword>
<evidence type="ECO:0000256" key="1">
    <source>
        <dbReference type="ARBA" id="ARBA00010995"/>
    </source>
</evidence>